<dbReference type="Pfam" id="PF01593">
    <property type="entry name" value="Amino_oxidase"/>
    <property type="match status" value="1"/>
</dbReference>
<evidence type="ECO:0000313" key="2">
    <source>
        <dbReference type="EMBL" id="KAL0634479.1"/>
    </source>
</evidence>
<dbReference type="Gene3D" id="1.10.10.1620">
    <property type="match status" value="1"/>
</dbReference>
<gene>
    <name evidence="2" type="ORF">Q9L58_006568</name>
</gene>
<reference evidence="2 3" key="1">
    <citation type="submission" date="2024-02" db="EMBL/GenBank/DDBJ databases">
        <title>Discinaceae phylogenomics.</title>
        <authorList>
            <person name="Dirks A.C."/>
            <person name="James T.Y."/>
        </authorList>
    </citation>
    <scope>NUCLEOTIDE SEQUENCE [LARGE SCALE GENOMIC DNA]</scope>
    <source>
        <strain evidence="2 3">ACD0624</strain>
    </source>
</reference>
<keyword evidence="3" id="KW-1185">Reference proteome</keyword>
<dbReference type="Gene3D" id="3.90.660.10">
    <property type="match status" value="1"/>
</dbReference>
<dbReference type="InterPro" id="IPR002937">
    <property type="entry name" value="Amino_oxidase"/>
</dbReference>
<dbReference type="SUPFAM" id="SSF51905">
    <property type="entry name" value="FAD/NAD(P)-binding domain"/>
    <property type="match status" value="1"/>
</dbReference>
<accession>A0ABR3GET4</accession>
<name>A0ABR3GET4_9PEZI</name>
<dbReference type="PANTHER" id="PTHR10742">
    <property type="entry name" value="FLAVIN MONOAMINE OXIDASE"/>
    <property type="match status" value="1"/>
</dbReference>
<dbReference type="InterPro" id="IPR036188">
    <property type="entry name" value="FAD/NAD-bd_sf"/>
</dbReference>
<dbReference type="Gene3D" id="3.50.50.60">
    <property type="entry name" value="FAD/NAD(P)-binding domain"/>
    <property type="match status" value="1"/>
</dbReference>
<sequence>MATSSPAPRKNLHAEIARLALRDHIAKSINAIRRKGLTGTESVPDDKYFNHIKPLFEPGSPFLGREEVLPELLPNLQDTKKYPIIWPPPEGDPGLFDVGIVGAGMAGLYTGMILDSLNIRYHIIEASDRIGGRVYTHRFTDDPGDYYDIGAMRFPENEIMRETFALFEILGIEKNGNPDRTQQKRGQLIPYYLKGPNTPSYYNGHRIITPDPGVPDPFQVSQSEGGMVLDRFVAAGPDAILASILDKWRADWLVDKHKTWEALKDIKDAHGVTTRQEILTKLQADTKPPSPLDGCVVASWCETMRSSTCGYDQAFIETFIHSMDFDYPVTDPTQDPVIAVSDPWWCLNGGADILAQKMTKLIGESKITRGTRVTAISRSPLRVDSKVMDIYTDRSVHPTSYSHVITTTTTPCLQAMDLRGSDLSYGQKEAIRVLRYTPAVKMGIKFAKKWWITAGINEGGQGKTDRPTRTVVYPSYALDDPADGPGVLLACYNSSMDAARLGGFARGTDPTNQQLILDVILHDLALMHKQEYKTLRGLVISHHFHDWSKYEFTSGAWGEFGPSQFTTFFGLLHQPAAAGHLFFAGELTSIYHGWIVASLRSARRAVREMFWKEGQGLLIQQLDAEWGLDPEQDDVITDWLVALGYLSAKLGV</sequence>
<feature type="domain" description="Amine oxidase" evidence="1">
    <location>
        <begin position="105"/>
        <end position="609"/>
    </location>
</feature>
<dbReference type="SUPFAM" id="SSF54373">
    <property type="entry name" value="FAD-linked reductases, C-terminal domain"/>
    <property type="match status" value="1"/>
</dbReference>
<dbReference type="Proteomes" id="UP001447188">
    <property type="component" value="Unassembled WGS sequence"/>
</dbReference>
<dbReference type="InterPro" id="IPR050281">
    <property type="entry name" value="Flavin_monoamine_oxidase"/>
</dbReference>
<dbReference type="EMBL" id="JBBBZM010000093">
    <property type="protein sequence ID" value="KAL0634479.1"/>
    <property type="molecule type" value="Genomic_DNA"/>
</dbReference>
<dbReference type="PANTHER" id="PTHR10742:SF342">
    <property type="entry name" value="AMINE OXIDASE"/>
    <property type="match status" value="1"/>
</dbReference>
<comment type="caution">
    <text evidence="2">The sequence shown here is derived from an EMBL/GenBank/DDBJ whole genome shotgun (WGS) entry which is preliminary data.</text>
</comment>
<protein>
    <recommendedName>
        <fullName evidence="1">Amine oxidase domain-containing protein</fullName>
    </recommendedName>
</protein>
<organism evidence="2 3">
    <name type="scientific">Discina gigas</name>
    <dbReference type="NCBI Taxonomy" id="1032678"/>
    <lineage>
        <taxon>Eukaryota</taxon>
        <taxon>Fungi</taxon>
        <taxon>Dikarya</taxon>
        <taxon>Ascomycota</taxon>
        <taxon>Pezizomycotina</taxon>
        <taxon>Pezizomycetes</taxon>
        <taxon>Pezizales</taxon>
        <taxon>Discinaceae</taxon>
        <taxon>Discina</taxon>
    </lineage>
</organism>
<evidence type="ECO:0000313" key="3">
    <source>
        <dbReference type="Proteomes" id="UP001447188"/>
    </source>
</evidence>
<proteinExistence type="predicted"/>
<evidence type="ECO:0000259" key="1">
    <source>
        <dbReference type="Pfam" id="PF01593"/>
    </source>
</evidence>